<dbReference type="PANTHER" id="PTHR30582:SF2">
    <property type="entry name" value="L,D-TRANSPEPTIDASE YCIB-RELATED"/>
    <property type="match status" value="1"/>
</dbReference>
<evidence type="ECO:0000259" key="9">
    <source>
        <dbReference type="PROSITE" id="PS52029"/>
    </source>
</evidence>
<dbReference type="PANTHER" id="PTHR30582">
    <property type="entry name" value="L,D-TRANSPEPTIDASE"/>
    <property type="match status" value="1"/>
</dbReference>
<keyword evidence="11" id="KW-1185">Reference proteome</keyword>
<feature type="active site" description="Proton donor/acceptor" evidence="7">
    <location>
        <position position="561"/>
    </location>
</feature>
<dbReference type="RefSeq" id="WP_271930900.1">
    <property type="nucleotide sequence ID" value="NZ_JAQNDO010000001.1"/>
</dbReference>
<reference evidence="10 11" key="1">
    <citation type="submission" date="2022-11" db="EMBL/GenBank/DDBJ databases">
        <title>Minimal conservation of predation-associated metabolite biosynthetic gene clusters underscores biosynthetic potential of Myxococcota including descriptions for ten novel species: Archangium lansinium sp. nov., Myxococcus landrumus sp. nov., Nannocystis bai.</title>
        <authorList>
            <person name="Ahearne A."/>
            <person name="Stevens C."/>
            <person name="Dowd S."/>
        </authorList>
    </citation>
    <scope>NUCLEOTIDE SEQUENCE [LARGE SCALE GENOMIC DNA]</scope>
    <source>
        <strain evidence="10 11">RJM3</strain>
    </source>
</reference>
<name>A0ABT5EV66_9BACT</name>
<keyword evidence="5 7" id="KW-0573">Peptidoglycan synthesis</keyword>
<evidence type="ECO:0000256" key="5">
    <source>
        <dbReference type="ARBA" id="ARBA00022984"/>
    </source>
</evidence>
<protein>
    <submittedName>
        <fullName evidence="10">L,D-transpeptidase family protein</fullName>
    </submittedName>
</protein>
<feature type="domain" description="L,D-TPase catalytic" evidence="9">
    <location>
        <begin position="475"/>
        <end position="617"/>
    </location>
</feature>
<organism evidence="10 11">
    <name type="scientific">Polyangium mundeleinium</name>
    <dbReference type="NCBI Taxonomy" id="2995306"/>
    <lineage>
        <taxon>Bacteria</taxon>
        <taxon>Pseudomonadati</taxon>
        <taxon>Myxococcota</taxon>
        <taxon>Polyangia</taxon>
        <taxon>Polyangiales</taxon>
        <taxon>Polyangiaceae</taxon>
        <taxon>Polyangium</taxon>
    </lineage>
</organism>
<evidence type="ECO:0000256" key="1">
    <source>
        <dbReference type="ARBA" id="ARBA00004752"/>
    </source>
</evidence>
<comment type="pathway">
    <text evidence="1 7">Cell wall biogenesis; peptidoglycan biosynthesis.</text>
</comment>
<dbReference type="Gene3D" id="2.40.440.10">
    <property type="entry name" value="L,D-transpeptidase catalytic domain-like"/>
    <property type="match status" value="1"/>
</dbReference>
<comment type="similarity">
    <text evidence="2">Belongs to the YkuD family.</text>
</comment>
<feature type="compositionally biased region" description="Pro residues" evidence="8">
    <location>
        <begin position="68"/>
        <end position="78"/>
    </location>
</feature>
<feature type="region of interest" description="Disordered" evidence="8">
    <location>
        <begin position="1"/>
        <end position="22"/>
    </location>
</feature>
<evidence type="ECO:0000256" key="2">
    <source>
        <dbReference type="ARBA" id="ARBA00005992"/>
    </source>
</evidence>
<dbReference type="InterPro" id="IPR005490">
    <property type="entry name" value="LD_TPept_cat_dom"/>
</dbReference>
<feature type="region of interest" description="Disordered" evidence="8">
    <location>
        <begin position="239"/>
        <end position="294"/>
    </location>
</feature>
<dbReference type="SUPFAM" id="SSF141523">
    <property type="entry name" value="L,D-transpeptidase catalytic domain-like"/>
    <property type="match status" value="1"/>
</dbReference>
<keyword evidence="6 7" id="KW-0961">Cell wall biogenesis/degradation</keyword>
<keyword evidence="4 7" id="KW-0133">Cell shape</keyword>
<evidence type="ECO:0000256" key="4">
    <source>
        <dbReference type="ARBA" id="ARBA00022960"/>
    </source>
</evidence>
<dbReference type="EMBL" id="JAQNDO010000001">
    <property type="protein sequence ID" value="MDC0745207.1"/>
    <property type="molecule type" value="Genomic_DNA"/>
</dbReference>
<dbReference type="InterPro" id="IPR038063">
    <property type="entry name" value="Transpep_catalytic_dom"/>
</dbReference>
<evidence type="ECO:0000256" key="7">
    <source>
        <dbReference type="PROSITE-ProRule" id="PRU01373"/>
    </source>
</evidence>
<proteinExistence type="inferred from homology"/>
<feature type="compositionally biased region" description="Low complexity" evidence="8">
    <location>
        <begin position="258"/>
        <end position="282"/>
    </location>
</feature>
<comment type="caution">
    <text evidence="10">The sequence shown here is derived from an EMBL/GenBank/DDBJ whole genome shotgun (WGS) entry which is preliminary data.</text>
</comment>
<dbReference type="Pfam" id="PF03734">
    <property type="entry name" value="YkuD"/>
    <property type="match status" value="1"/>
</dbReference>
<gene>
    <name evidence="10" type="ORF">POL67_27990</name>
</gene>
<dbReference type="CDD" id="cd16913">
    <property type="entry name" value="YkuD_like"/>
    <property type="match status" value="1"/>
</dbReference>
<feature type="compositionally biased region" description="Low complexity" evidence="8">
    <location>
        <begin position="1"/>
        <end position="10"/>
    </location>
</feature>
<evidence type="ECO:0000313" key="11">
    <source>
        <dbReference type="Proteomes" id="UP001221411"/>
    </source>
</evidence>
<dbReference type="InterPro" id="IPR050979">
    <property type="entry name" value="LD-transpeptidase"/>
</dbReference>
<evidence type="ECO:0000256" key="3">
    <source>
        <dbReference type="ARBA" id="ARBA00022679"/>
    </source>
</evidence>
<evidence type="ECO:0000256" key="6">
    <source>
        <dbReference type="ARBA" id="ARBA00023316"/>
    </source>
</evidence>
<evidence type="ECO:0000313" key="10">
    <source>
        <dbReference type="EMBL" id="MDC0745207.1"/>
    </source>
</evidence>
<sequence>MNSRVPAGREPAPPPPPEAKAPSTLVASALGFAVAAGLAGAVAWASGCHGDAPPGASVDKPTRTSQLPAPPPTTPPAPKGSARVATATPIDTRDAGADAAEDASPAVAEAEKPYTGPLLGALAVQTPVYPTMESSKKRLGYIRLGGKVPVDPNPTKNASCQQGWYRLLDGGYVCGKYSTTDLSNPQVRMGITSPNLEEVLPYRYAYNTAHGTPLYRSVPSKEDMIKYEPYLEMAKKARRKKKAEEEAESAAKDEAAKDQTASAATTPSASTSAAADTTAAPAGQEGAPSAPAPMPSAEVAAMLDAGPAIEEPQKPWWQQLEPGKPVNVTLKELESEADGTVAKRMVKGFFVAVDKTFSWNSRTWYKTTAGLVAPSDRMYIVKPPASQGIDVPEGAKQVGFILATKSSKFEIDDEQKNVKVKGPAPRFTAVGLTGVTATVKSVVYRQTTEGWWMKGVDATYTEPGSPPADLAPGEKWLDVNITRKTLVAFEGDKPVYAALVSPGRKSTNKAKDHSTIKGTFRIREKHIAVTMDGDGTVAGDLPYSIEDVPYVAYFEGSYALHGAFWHSNFGREMSHGCVNLSPLDAKKIFFWSEPRLPRGWHAVWSTPENRGTLVVVHE</sequence>
<feature type="active site" description="Nucleophile" evidence="7">
    <location>
        <position position="577"/>
    </location>
</feature>
<dbReference type="PROSITE" id="PS52029">
    <property type="entry name" value="LD_TPASE"/>
    <property type="match status" value="1"/>
</dbReference>
<feature type="region of interest" description="Disordered" evidence="8">
    <location>
        <begin position="45"/>
        <end position="84"/>
    </location>
</feature>
<evidence type="ECO:0000256" key="8">
    <source>
        <dbReference type="SAM" id="MobiDB-lite"/>
    </source>
</evidence>
<keyword evidence="3" id="KW-0808">Transferase</keyword>
<dbReference type="Proteomes" id="UP001221411">
    <property type="component" value="Unassembled WGS sequence"/>
</dbReference>
<accession>A0ABT5EV66</accession>